<feature type="non-terminal residue" evidence="2">
    <location>
        <position position="138"/>
    </location>
</feature>
<dbReference type="GeneID" id="108561866"/>
<proteinExistence type="predicted"/>
<gene>
    <name evidence="2" type="primary">LOC108561866</name>
</gene>
<keyword evidence="1" id="KW-1185">Reference proteome</keyword>
<name>A0ABM1MLL1_NICVS</name>
<reference evidence="2" key="1">
    <citation type="submission" date="2025-08" db="UniProtKB">
        <authorList>
            <consortium name="RefSeq"/>
        </authorList>
    </citation>
    <scope>IDENTIFICATION</scope>
    <source>
        <tissue evidence="2">Whole Larva</tissue>
    </source>
</reference>
<evidence type="ECO:0000313" key="2">
    <source>
        <dbReference type="RefSeq" id="XP_017775461.1"/>
    </source>
</evidence>
<sequence>MGVGQLSGVSVSGVCDWRCSVFVSYWSGISSGGNWSGVSGCYNWGGVSSYDWFAVHISSGLIADGGWDGGSSGVSYWSSSNGLNNWSGVSSISVVSQRSGVSYWSSGNGLDNWSSVSSNDWSSRVSYNWFAEDIGPGL</sequence>
<dbReference type="Proteomes" id="UP000695000">
    <property type="component" value="Unplaced"/>
</dbReference>
<accession>A0ABM1MLL1</accession>
<protein>
    <submittedName>
        <fullName evidence="2">Uncharacterized protein LOC108561866</fullName>
    </submittedName>
</protein>
<evidence type="ECO:0000313" key="1">
    <source>
        <dbReference type="Proteomes" id="UP000695000"/>
    </source>
</evidence>
<organism evidence="1 2">
    <name type="scientific">Nicrophorus vespilloides</name>
    <name type="common">Boreal carrion beetle</name>
    <dbReference type="NCBI Taxonomy" id="110193"/>
    <lineage>
        <taxon>Eukaryota</taxon>
        <taxon>Metazoa</taxon>
        <taxon>Ecdysozoa</taxon>
        <taxon>Arthropoda</taxon>
        <taxon>Hexapoda</taxon>
        <taxon>Insecta</taxon>
        <taxon>Pterygota</taxon>
        <taxon>Neoptera</taxon>
        <taxon>Endopterygota</taxon>
        <taxon>Coleoptera</taxon>
        <taxon>Polyphaga</taxon>
        <taxon>Staphyliniformia</taxon>
        <taxon>Silphidae</taxon>
        <taxon>Nicrophorinae</taxon>
        <taxon>Nicrophorus</taxon>
    </lineage>
</organism>
<dbReference type="RefSeq" id="XP_017775461.1">
    <property type="nucleotide sequence ID" value="XM_017919972.1"/>
</dbReference>